<dbReference type="AlphaFoldDB" id="A0A9P4T5M6"/>
<comment type="similarity">
    <text evidence="1">Belongs to the short-chain dehydrogenases/reductases (SDR) family.</text>
</comment>
<evidence type="ECO:0008006" key="6">
    <source>
        <dbReference type="Google" id="ProtNLM"/>
    </source>
</evidence>
<dbReference type="InterPro" id="IPR057571">
    <property type="entry name" value="SDR_PhqE-like"/>
</dbReference>
<dbReference type="Pfam" id="PF23441">
    <property type="entry name" value="SDR"/>
    <property type="match status" value="1"/>
</dbReference>
<name>A0A9P4T5M6_CURKU</name>
<organism evidence="4 5">
    <name type="scientific">Curvularia kusanoi</name>
    <name type="common">Cochliobolus kusanoi</name>
    <dbReference type="NCBI Taxonomy" id="90978"/>
    <lineage>
        <taxon>Eukaryota</taxon>
        <taxon>Fungi</taxon>
        <taxon>Dikarya</taxon>
        <taxon>Ascomycota</taxon>
        <taxon>Pezizomycotina</taxon>
        <taxon>Dothideomycetes</taxon>
        <taxon>Pleosporomycetidae</taxon>
        <taxon>Pleosporales</taxon>
        <taxon>Pleosporineae</taxon>
        <taxon>Pleosporaceae</taxon>
        <taxon>Curvularia</taxon>
    </lineage>
</organism>
<dbReference type="Gene3D" id="3.40.50.720">
    <property type="entry name" value="NAD(P)-binding Rossmann-like Domain"/>
    <property type="match status" value="1"/>
</dbReference>
<evidence type="ECO:0000256" key="3">
    <source>
        <dbReference type="ARBA" id="ARBA00023002"/>
    </source>
</evidence>
<keyword evidence="2" id="KW-0521">NADP</keyword>
<evidence type="ECO:0000256" key="1">
    <source>
        <dbReference type="ARBA" id="ARBA00006484"/>
    </source>
</evidence>
<reference evidence="4" key="1">
    <citation type="submission" date="2019-04" db="EMBL/GenBank/DDBJ databases">
        <title>Sequencing of skin fungus with MAO and IRED activity.</title>
        <authorList>
            <person name="Marsaioli A.J."/>
            <person name="Bonatto J.M.C."/>
            <person name="Reis Junior O."/>
        </authorList>
    </citation>
    <scope>NUCLEOTIDE SEQUENCE</scope>
    <source>
        <strain evidence="4">30M1</strain>
    </source>
</reference>
<dbReference type="GO" id="GO:0016491">
    <property type="term" value="F:oxidoreductase activity"/>
    <property type="evidence" value="ECO:0007669"/>
    <property type="project" value="UniProtKB-KW"/>
</dbReference>
<dbReference type="PRINTS" id="PR00081">
    <property type="entry name" value="GDHRDH"/>
</dbReference>
<dbReference type="InterPro" id="IPR051122">
    <property type="entry name" value="SDR_DHRS6-like"/>
</dbReference>
<dbReference type="InterPro" id="IPR002347">
    <property type="entry name" value="SDR_fam"/>
</dbReference>
<accession>A0A9P4T5M6</accession>
<evidence type="ECO:0000256" key="2">
    <source>
        <dbReference type="ARBA" id="ARBA00022857"/>
    </source>
</evidence>
<evidence type="ECO:0000313" key="4">
    <source>
        <dbReference type="EMBL" id="KAF2994790.1"/>
    </source>
</evidence>
<dbReference type="InterPro" id="IPR036291">
    <property type="entry name" value="NAD(P)-bd_dom_sf"/>
</dbReference>
<keyword evidence="3" id="KW-0560">Oxidoreductase</keyword>
<proteinExistence type="inferred from homology"/>
<comment type="caution">
    <text evidence="4">The sequence shown here is derived from an EMBL/GenBank/DDBJ whole genome shotgun (WGS) entry which is preliminary data.</text>
</comment>
<dbReference type="SUPFAM" id="SSF51735">
    <property type="entry name" value="NAD(P)-binding Rossmann-fold domains"/>
    <property type="match status" value="1"/>
</dbReference>
<protein>
    <recommendedName>
        <fullName evidence="6">NAD(P)-binding protein</fullName>
    </recommendedName>
</protein>
<dbReference type="OrthoDB" id="294295at2759"/>
<dbReference type="EMBL" id="SWKU01000037">
    <property type="protein sequence ID" value="KAF2994790.1"/>
    <property type="molecule type" value="Genomic_DNA"/>
</dbReference>
<gene>
    <name evidence="4" type="ORF">E8E13_000769</name>
</gene>
<sequence length="280" mass="29564">MSTPSQPAVPQKVLPHANRLAGTRVLIFGGSSGIGFGIANMALSNGATVIISGSQQAKIDEKVQLLQSLYPSISPDKVSGYAIDLLNSEKLESELYSMFEAITSSGTNKIDHIAFTAGDHHSIPKLAEITLEQAMAGSRIRLIAPLFVAKLISTGAYMPLLSDSSFTLTGGSGTTKPLPGWVMPAVWGASAEGLSRALAVDLAPLRVNIVKPGAIETEMLAGILAPLPVEAKEGMKQNLNLLRSFGRPEDIAEAYGWIMKDRFVTGTEIAVDGGQILLSH</sequence>
<dbReference type="PANTHER" id="PTHR43477:SF1">
    <property type="entry name" value="DIHYDROANTICAPSIN 7-DEHYDROGENASE"/>
    <property type="match status" value="1"/>
</dbReference>
<dbReference type="Proteomes" id="UP000801428">
    <property type="component" value="Unassembled WGS sequence"/>
</dbReference>
<evidence type="ECO:0000313" key="5">
    <source>
        <dbReference type="Proteomes" id="UP000801428"/>
    </source>
</evidence>
<keyword evidence="5" id="KW-1185">Reference proteome</keyword>
<dbReference type="PANTHER" id="PTHR43477">
    <property type="entry name" value="DIHYDROANTICAPSIN 7-DEHYDROGENASE"/>
    <property type="match status" value="1"/>
</dbReference>